<evidence type="ECO:0000313" key="1">
    <source>
        <dbReference type="EMBL" id="CEG17485.1"/>
    </source>
</evidence>
<proteinExistence type="predicted"/>
<organism evidence="1 2">
    <name type="scientific">Xanthomonas citri pv. citri</name>
    <dbReference type="NCBI Taxonomy" id="611301"/>
    <lineage>
        <taxon>Bacteria</taxon>
        <taxon>Pseudomonadati</taxon>
        <taxon>Pseudomonadota</taxon>
        <taxon>Gammaproteobacteria</taxon>
        <taxon>Lysobacterales</taxon>
        <taxon>Lysobacteraceae</taxon>
        <taxon>Xanthomonas</taxon>
    </lineage>
</organism>
<dbReference type="AlphaFoldDB" id="A0A0U5FGL8"/>
<name>A0A0U5FGL8_XANCI</name>
<gene>
    <name evidence="1" type="ORF">XAC3562_620149</name>
</gene>
<reference evidence="1 2" key="1">
    <citation type="submission" date="2014-09" db="EMBL/GenBank/DDBJ databases">
        <authorList>
            <person name="Regsiter A."/>
        </authorList>
    </citation>
    <scope>NUCLEOTIDE SEQUENCE [LARGE SCALE GENOMIC DNA]</scope>
</reference>
<protein>
    <submittedName>
        <fullName evidence="1">Uncharacterized protein</fullName>
    </submittedName>
</protein>
<accession>A0A0U5FGL8</accession>
<sequence length="168" mass="18788">MWRGGCDFVRVNAGIDVTPHRDCRGNMAGRWQHANDMHGLASRNDRRDLQVHRMSGIARCRPDHRNDASADHFADPAGIAVIAKDESLSQPAGHFFATHLDSVAGQGLRTLVHSLVQRPSTGGVEKMRRLACARGLVPRWRMCQARQAGPAQWRCRCRQRAGQSQTRF</sequence>
<keyword evidence="2" id="KW-1185">Reference proteome</keyword>
<comment type="caution">
    <text evidence="1">The sequence shown here is derived from an EMBL/GenBank/DDBJ whole genome shotgun (WGS) entry which is preliminary data.</text>
</comment>
<dbReference type="Proteomes" id="UP000052230">
    <property type="component" value="Unassembled WGS sequence"/>
</dbReference>
<evidence type="ECO:0000313" key="2">
    <source>
        <dbReference type="Proteomes" id="UP000052230"/>
    </source>
</evidence>
<dbReference type="EMBL" id="CCXZ01000158">
    <property type="protein sequence ID" value="CEG17485.1"/>
    <property type="molecule type" value="Genomic_DNA"/>
</dbReference>